<evidence type="ECO:0000313" key="1">
    <source>
        <dbReference type="EMBL" id="KAI9450896.1"/>
    </source>
</evidence>
<proteinExistence type="predicted"/>
<reference evidence="1" key="1">
    <citation type="submission" date="2021-03" db="EMBL/GenBank/DDBJ databases">
        <title>Evolutionary priming and transition to the ectomycorrhizal habit in an iconic lineage of mushroom-forming fungi: is preadaptation a requirement?</title>
        <authorList>
            <consortium name="DOE Joint Genome Institute"/>
            <person name="Looney B.P."/>
            <person name="Miyauchi S."/>
            <person name="Morin E."/>
            <person name="Drula E."/>
            <person name="Courty P.E."/>
            <person name="Chicoki N."/>
            <person name="Fauchery L."/>
            <person name="Kohler A."/>
            <person name="Kuo A."/>
            <person name="LaButti K."/>
            <person name="Pangilinan J."/>
            <person name="Lipzen A."/>
            <person name="Riley R."/>
            <person name="Andreopoulos W."/>
            <person name="He G."/>
            <person name="Johnson J."/>
            <person name="Barry K.W."/>
            <person name="Grigoriev I.V."/>
            <person name="Nagy L."/>
            <person name="Hibbett D."/>
            <person name="Henrissat B."/>
            <person name="Matheny P.B."/>
            <person name="Labbe J."/>
            <person name="Martin A.F."/>
        </authorList>
    </citation>
    <scope>NUCLEOTIDE SEQUENCE</scope>
    <source>
        <strain evidence="1">BPL698</strain>
    </source>
</reference>
<evidence type="ECO:0000313" key="2">
    <source>
        <dbReference type="Proteomes" id="UP001207468"/>
    </source>
</evidence>
<organism evidence="1 2">
    <name type="scientific">Russula earlei</name>
    <dbReference type="NCBI Taxonomy" id="71964"/>
    <lineage>
        <taxon>Eukaryota</taxon>
        <taxon>Fungi</taxon>
        <taxon>Dikarya</taxon>
        <taxon>Basidiomycota</taxon>
        <taxon>Agaricomycotina</taxon>
        <taxon>Agaricomycetes</taxon>
        <taxon>Russulales</taxon>
        <taxon>Russulaceae</taxon>
        <taxon>Russula</taxon>
    </lineage>
</organism>
<comment type="caution">
    <text evidence="1">The sequence shown here is derived from an EMBL/GenBank/DDBJ whole genome shotgun (WGS) entry which is preliminary data.</text>
</comment>
<name>A0ACC0TX22_9AGAM</name>
<gene>
    <name evidence="1" type="ORF">F5148DRAFT_1290461</name>
</gene>
<sequence length="415" mass="44945">MEVTQEKNDPFSAVRIPEFRNLVIGRFSFIMGLRMMSTLLGWWIYNLTNAPFAIGLIGLSEVIPAVSLALYAGHVIDISEKRKLLLRGVGLYFVAALLLLLLSSPFTATHTSNYTIAICIYFIVFCTGIIRSFAGPVFNVILASIVPKDALQNATTWNQGAWLSASVTGHLMGGVLIYQLGNMGTLEVITGLIAIAFVILFQLQPRPALNKVGEKKTLDSVKEGLQFVFKTKEVLGALSLDLFAVLFGGAVAMVPVYARDILKVGSQGFGVLNGASDIGSICIVIILTLFPIRKQQGRKLLFAVAGFGICIITFAVSKVFWLSFGALMISGMLDGISVVTRGTIMQLKTPDNMRGRVMSVNSMFINSSNELGQFESGLAAKLMGVVTSVVFGGCMTLLVVVTTWIKAPSLRKMEY</sequence>
<protein>
    <submittedName>
        <fullName evidence="1">Major facilitator superfamily MFS_1</fullName>
    </submittedName>
</protein>
<accession>A0ACC0TX22</accession>
<keyword evidence="2" id="KW-1185">Reference proteome</keyword>
<dbReference type="Proteomes" id="UP001207468">
    <property type="component" value="Unassembled WGS sequence"/>
</dbReference>
<dbReference type="EMBL" id="JAGFNK010000402">
    <property type="protein sequence ID" value="KAI9450896.1"/>
    <property type="molecule type" value="Genomic_DNA"/>
</dbReference>